<evidence type="ECO:0000256" key="1">
    <source>
        <dbReference type="ARBA" id="ARBA00007996"/>
    </source>
</evidence>
<name>A0AAV7CEI8_ENGPU</name>
<keyword evidence="2" id="KW-0489">Methyltransferase</keyword>
<evidence type="ECO:0000256" key="3">
    <source>
        <dbReference type="ARBA" id="ARBA00022679"/>
    </source>
</evidence>
<dbReference type="InterPro" id="IPR000940">
    <property type="entry name" value="NNMT_TEMT_trans"/>
</dbReference>
<dbReference type="InterPro" id="IPR029063">
    <property type="entry name" value="SAM-dependent_MTases_sf"/>
</dbReference>
<organism evidence="6 7">
    <name type="scientific">Engystomops pustulosus</name>
    <name type="common">Tungara frog</name>
    <name type="synonym">Physalaemus pustulosus</name>
    <dbReference type="NCBI Taxonomy" id="76066"/>
    <lineage>
        <taxon>Eukaryota</taxon>
        <taxon>Metazoa</taxon>
        <taxon>Chordata</taxon>
        <taxon>Craniata</taxon>
        <taxon>Vertebrata</taxon>
        <taxon>Euteleostomi</taxon>
        <taxon>Amphibia</taxon>
        <taxon>Batrachia</taxon>
        <taxon>Anura</taxon>
        <taxon>Neobatrachia</taxon>
        <taxon>Hyloidea</taxon>
        <taxon>Leptodactylidae</taxon>
        <taxon>Leiuperinae</taxon>
        <taxon>Engystomops</taxon>
    </lineage>
</organism>
<gene>
    <name evidence="6" type="ORF">GDO81_008415</name>
</gene>
<protein>
    <recommendedName>
        <fullName evidence="8">Methyltransferase type 11 domain-containing protein</fullName>
    </recommendedName>
</protein>
<keyword evidence="5" id="KW-0812">Transmembrane</keyword>
<evidence type="ECO:0000256" key="5">
    <source>
        <dbReference type="SAM" id="Phobius"/>
    </source>
</evidence>
<keyword evidence="7" id="KW-1185">Reference proteome</keyword>
<dbReference type="Pfam" id="PF01234">
    <property type="entry name" value="NNMT_PNMT_TEMT"/>
    <property type="match status" value="1"/>
</dbReference>
<dbReference type="Proteomes" id="UP000824782">
    <property type="component" value="Unassembled WGS sequence"/>
</dbReference>
<accession>A0AAV7CEI8</accession>
<dbReference type="GO" id="GO:0005829">
    <property type="term" value="C:cytosol"/>
    <property type="evidence" value="ECO:0007669"/>
    <property type="project" value="TreeGrafter"/>
</dbReference>
<comment type="similarity">
    <text evidence="1">Belongs to the class I-like SAM-binding methyltransferase superfamily. NNMT/PNMT/TEMT family.</text>
</comment>
<reference evidence="6" key="1">
    <citation type="thesis" date="2020" institute="ProQuest LLC" country="789 East Eisenhower Parkway, Ann Arbor, MI, USA">
        <title>Comparative Genomics and Chromosome Evolution.</title>
        <authorList>
            <person name="Mudd A.B."/>
        </authorList>
    </citation>
    <scope>NUCLEOTIDE SEQUENCE</scope>
    <source>
        <strain evidence="6">237g6f4</strain>
        <tissue evidence="6">Blood</tissue>
    </source>
</reference>
<dbReference type="AlphaFoldDB" id="A0AAV7CEI8"/>
<sequence length="114" mass="13084">MTEPIDLPPADCIINVCLLDIISNDQDDFIRNLRKFSKLLKPGGHFIFIGLLGITCFTLHKEKFHMLTYNEDFVRKAFIGEGFTIDFCEVKKRTAESDLTDYKGVIFIAAHKQK</sequence>
<dbReference type="PROSITE" id="PS51681">
    <property type="entry name" value="SAM_MT_NNMT_PNMT_TEMT"/>
    <property type="match status" value="1"/>
</dbReference>
<dbReference type="GO" id="GO:0032259">
    <property type="term" value="P:methylation"/>
    <property type="evidence" value="ECO:0007669"/>
    <property type="project" value="UniProtKB-KW"/>
</dbReference>
<evidence type="ECO:0008006" key="8">
    <source>
        <dbReference type="Google" id="ProtNLM"/>
    </source>
</evidence>
<keyword evidence="3" id="KW-0808">Transferase</keyword>
<evidence type="ECO:0000256" key="4">
    <source>
        <dbReference type="ARBA" id="ARBA00022691"/>
    </source>
</evidence>
<evidence type="ECO:0000313" key="6">
    <source>
        <dbReference type="EMBL" id="KAG8583444.1"/>
    </source>
</evidence>
<evidence type="ECO:0000313" key="7">
    <source>
        <dbReference type="Proteomes" id="UP000824782"/>
    </source>
</evidence>
<keyword evidence="4" id="KW-0949">S-adenosyl-L-methionine</keyword>
<proteinExistence type="inferred from homology"/>
<dbReference type="Gene3D" id="3.40.50.150">
    <property type="entry name" value="Vaccinia Virus protein VP39"/>
    <property type="match status" value="1"/>
</dbReference>
<keyword evidence="5" id="KW-1133">Transmembrane helix</keyword>
<dbReference type="PANTHER" id="PTHR10867">
    <property type="entry name" value="NNMT/PNMT/TEMT FAMILY MEMBER"/>
    <property type="match status" value="1"/>
</dbReference>
<dbReference type="PANTHER" id="PTHR10867:SF32">
    <property type="entry name" value="NICOTINAMIDE N-METHYLTRANSFERASE"/>
    <property type="match status" value="1"/>
</dbReference>
<keyword evidence="5" id="KW-0472">Membrane</keyword>
<dbReference type="EMBL" id="WNYA01000003">
    <property type="protein sequence ID" value="KAG8583444.1"/>
    <property type="molecule type" value="Genomic_DNA"/>
</dbReference>
<dbReference type="GO" id="GO:0008170">
    <property type="term" value="F:N-methyltransferase activity"/>
    <property type="evidence" value="ECO:0007669"/>
    <property type="project" value="TreeGrafter"/>
</dbReference>
<dbReference type="SUPFAM" id="SSF53335">
    <property type="entry name" value="S-adenosyl-L-methionine-dependent methyltransferases"/>
    <property type="match status" value="1"/>
</dbReference>
<comment type="caution">
    <text evidence="6">The sequence shown here is derived from an EMBL/GenBank/DDBJ whole genome shotgun (WGS) entry which is preliminary data.</text>
</comment>
<feature type="transmembrane region" description="Helical" evidence="5">
    <location>
        <begin position="43"/>
        <end position="60"/>
    </location>
</feature>
<evidence type="ECO:0000256" key="2">
    <source>
        <dbReference type="ARBA" id="ARBA00022603"/>
    </source>
</evidence>